<feature type="transmembrane region" description="Helical" evidence="1">
    <location>
        <begin position="57"/>
        <end position="76"/>
    </location>
</feature>
<feature type="domain" description="Bacterial Pleckstrin homology" evidence="2">
    <location>
        <begin position="139"/>
        <end position="227"/>
    </location>
</feature>
<dbReference type="EMBL" id="CAKJTG010000012">
    <property type="protein sequence ID" value="CAG9608757.1"/>
    <property type="molecule type" value="Genomic_DNA"/>
</dbReference>
<comment type="caution">
    <text evidence="3">The sequence shown here is derived from an EMBL/GenBank/DDBJ whole genome shotgun (WGS) entry which is preliminary data.</text>
</comment>
<gene>
    <name evidence="3" type="ORF">NEOCIP111885_02474</name>
</gene>
<feature type="transmembrane region" description="Helical" evidence="1">
    <location>
        <begin position="6"/>
        <end position="23"/>
    </location>
</feature>
<dbReference type="Pfam" id="PF12650">
    <property type="entry name" value="DUF3784"/>
    <property type="match status" value="1"/>
</dbReference>
<protein>
    <recommendedName>
        <fullName evidence="2">Bacterial Pleckstrin homology domain-containing protein</fullName>
    </recommendedName>
</protein>
<dbReference type="Pfam" id="PF10882">
    <property type="entry name" value="bPH_5"/>
    <property type="match status" value="1"/>
</dbReference>
<dbReference type="RefSeq" id="WP_230496997.1">
    <property type="nucleotide sequence ID" value="NZ_CAKJTG010000012.1"/>
</dbReference>
<name>A0A9C7LB40_9BACI</name>
<evidence type="ECO:0000256" key="1">
    <source>
        <dbReference type="SAM" id="Phobius"/>
    </source>
</evidence>
<dbReference type="InterPro" id="IPR027783">
    <property type="entry name" value="Bacterial_PH-related"/>
</dbReference>
<accession>A0A9C7LB40</accession>
<sequence>MVILIAIQVFITLLFFIFGWAILKKEAYGIISGFATRPKEEQKQLIENGFPQKTGRLFIFTGLGMLILLPLSFTSFIYAVEVQFGFMLVFLLGGIIYLSKYELPHKRKRSYMISISLFVVVMSSLGYLSFLGYQDYKLVMKEDSFEITGMYGDEWKFKDINKLEVLEKVPEVTVKQNGFGTASMAKGVFSVKGYGSSLLFIKHGASLEILYIEAGNTKIFINGKDITETRGWFEQLQKYAE</sequence>
<organism evidence="3 4">
    <name type="scientific">Pseudoneobacillus rhizosphaerae</name>
    <dbReference type="NCBI Taxonomy" id="2880968"/>
    <lineage>
        <taxon>Bacteria</taxon>
        <taxon>Bacillati</taxon>
        <taxon>Bacillota</taxon>
        <taxon>Bacilli</taxon>
        <taxon>Bacillales</taxon>
        <taxon>Bacillaceae</taxon>
        <taxon>Pseudoneobacillus</taxon>
    </lineage>
</organism>
<keyword evidence="1" id="KW-0472">Membrane</keyword>
<keyword evidence="1" id="KW-0812">Transmembrane</keyword>
<keyword evidence="4" id="KW-1185">Reference proteome</keyword>
<dbReference type="Proteomes" id="UP000789845">
    <property type="component" value="Unassembled WGS sequence"/>
</dbReference>
<feature type="transmembrane region" description="Helical" evidence="1">
    <location>
        <begin position="82"/>
        <end position="99"/>
    </location>
</feature>
<evidence type="ECO:0000313" key="4">
    <source>
        <dbReference type="Proteomes" id="UP000789845"/>
    </source>
</evidence>
<evidence type="ECO:0000259" key="2">
    <source>
        <dbReference type="Pfam" id="PF10882"/>
    </source>
</evidence>
<dbReference type="AlphaFoldDB" id="A0A9C7LB40"/>
<keyword evidence="1" id="KW-1133">Transmembrane helix</keyword>
<reference evidence="3" key="1">
    <citation type="submission" date="2021-10" db="EMBL/GenBank/DDBJ databases">
        <authorList>
            <person name="Criscuolo A."/>
        </authorList>
    </citation>
    <scope>NUCLEOTIDE SEQUENCE</scope>
    <source>
        <strain evidence="3">CIP111885</strain>
    </source>
</reference>
<feature type="transmembrane region" description="Helical" evidence="1">
    <location>
        <begin position="111"/>
        <end position="133"/>
    </location>
</feature>
<dbReference type="InterPro" id="IPR017259">
    <property type="entry name" value="UCP037672"/>
</dbReference>
<proteinExistence type="predicted"/>
<evidence type="ECO:0000313" key="3">
    <source>
        <dbReference type="EMBL" id="CAG9608757.1"/>
    </source>
</evidence>